<dbReference type="AlphaFoldDB" id="A0A1Z4LVP8"/>
<dbReference type="SUPFAM" id="SSF160631">
    <property type="entry name" value="SMI1/KNR4-like"/>
    <property type="match status" value="1"/>
</dbReference>
<name>A0A1Z4LVP8_9CYAN</name>
<organism evidence="2 3">
    <name type="scientific">Calothrix parasitica NIES-267</name>
    <dbReference type="NCBI Taxonomy" id="1973488"/>
    <lineage>
        <taxon>Bacteria</taxon>
        <taxon>Bacillati</taxon>
        <taxon>Cyanobacteriota</taxon>
        <taxon>Cyanophyceae</taxon>
        <taxon>Nostocales</taxon>
        <taxon>Calotrichaceae</taxon>
        <taxon>Calothrix</taxon>
    </lineage>
</organism>
<dbReference type="OrthoDB" id="6989522at2"/>
<dbReference type="EMBL" id="AP018227">
    <property type="protein sequence ID" value="BAY85312.1"/>
    <property type="molecule type" value="Genomic_DNA"/>
</dbReference>
<reference evidence="2 3" key="1">
    <citation type="submission" date="2017-06" db="EMBL/GenBank/DDBJ databases">
        <title>Genome sequencing of cyanobaciteial culture collection at National Institute for Environmental Studies (NIES).</title>
        <authorList>
            <person name="Hirose Y."/>
            <person name="Shimura Y."/>
            <person name="Fujisawa T."/>
            <person name="Nakamura Y."/>
            <person name="Kawachi M."/>
        </authorList>
    </citation>
    <scope>NUCLEOTIDE SEQUENCE [LARGE SCALE GENOMIC DNA]</scope>
    <source>
        <strain evidence="2 3">NIES-267</strain>
    </source>
</reference>
<dbReference type="Pfam" id="PF09346">
    <property type="entry name" value="SMI1_KNR4"/>
    <property type="match status" value="1"/>
</dbReference>
<gene>
    <name evidence="2" type="ORF">NIES267_48110</name>
</gene>
<dbReference type="Gene3D" id="3.40.1580.10">
    <property type="entry name" value="SMI1/KNR4-like"/>
    <property type="match status" value="1"/>
</dbReference>
<dbReference type="PANTHER" id="PTHR47432:SF1">
    <property type="entry name" value="CELL WALL ASSEMBLY REGULATOR SMI1"/>
    <property type="match status" value="1"/>
</dbReference>
<dbReference type="InterPro" id="IPR051873">
    <property type="entry name" value="KNR4/SMI1_regulator"/>
</dbReference>
<evidence type="ECO:0000259" key="1">
    <source>
        <dbReference type="SMART" id="SM00860"/>
    </source>
</evidence>
<evidence type="ECO:0000313" key="3">
    <source>
        <dbReference type="Proteomes" id="UP000218418"/>
    </source>
</evidence>
<sequence>MEDIWIRIESWMQVNAPKVLKSLQRGASETQIIEFEDFLSITLPEDIKSSYKIHNGQSRNGCGLIYGREFLSLQRIKDEWQVWKELLEDGVFNNEDGEDQGSNPVPGIRNLWWNEFWIPLTYDGTGNHDCIDLDPAEGGTVGQIIAMWHDDADRSIIAPSFGAWLKQYADGLESGQLIFSRKYNGIVRQDDI</sequence>
<protein>
    <submittedName>
        <fullName evidence="2">Protein involved in beta-1 3-glucan synthesis-like protein</fullName>
    </submittedName>
</protein>
<dbReference type="InterPro" id="IPR018958">
    <property type="entry name" value="Knr4/Smi1-like_dom"/>
</dbReference>
<keyword evidence="3" id="KW-1185">Reference proteome</keyword>
<proteinExistence type="predicted"/>
<accession>A0A1Z4LVP8</accession>
<dbReference type="Proteomes" id="UP000218418">
    <property type="component" value="Chromosome"/>
</dbReference>
<dbReference type="InterPro" id="IPR037883">
    <property type="entry name" value="Knr4/Smi1-like_sf"/>
</dbReference>
<feature type="domain" description="Knr4/Smi1-like" evidence="1">
    <location>
        <begin position="26"/>
        <end position="167"/>
    </location>
</feature>
<dbReference type="SMART" id="SM00860">
    <property type="entry name" value="SMI1_KNR4"/>
    <property type="match status" value="1"/>
</dbReference>
<evidence type="ECO:0000313" key="2">
    <source>
        <dbReference type="EMBL" id="BAY85312.1"/>
    </source>
</evidence>
<dbReference type="PANTHER" id="PTHR47432">
    <property type="entry name" value="CELL WALL ASSEMBLY REGULATOR SMI1"/>
    <property type="match status" value="1"/>
</dbReference>